<dbReference type="SUPFAM" id="SSF52047">
    <property type="entry name" value="RNI-like"/>
    <property type="match status" value="1"/>
</dbReference>
<dbReference type="Gene3D" id="3.80.10.10">
    <property type="entry name" value="Ribonuclease Inhibitor"/>
    <property type="match status" value="1"/>
</dbReference>
<accession>A0A9P5UBQ0</accession>
<evidence type="ECO:0008006" key="4">
    <source>
        <dbReference type="Google" id="ProtNLM"/>
    </source>
</evidence>
<dbReference type="AlphaFoldDB" id="A0A9P5UBQ0"/>
<protein>
    <recommendedName>
        <fullName evidence="4">F-box domain-containing protein</fullName>
    </recommendedName>
</protein>
<dbReference type="Gene3D" id="1.20.1280.50">
    <property type="match status" value="1"/>
</dbReference>
<evidence type="ECO:0000313" key="2">
    <source>
        <dbReference type="EMBL" id="KAF9073306.1"/>
    </source>
</evidence>
<comment type="caution">
    <text evidence="2">The sequence shown here is derived from an EMBL/GenBank/DDBJ whole genome shotgun (WGS) entry which is preliminary data.</text>
</comment>
<dbReference type="Proteomes" id="UP000772434">
    <property type="component" value="Unassembled WGS sequence"/>
</dbReference>
<reference evidence="2" key="1">
    <citation type="submission" date="2020-11" db="EMBL/GenBank/DDBJ databases">
        <authorList>
            <consortium name="DOE Joint Genome Institute"/>
            <person name="Ahrendt S."/>
            <person name="Riley R."/>
            <person name="Andreopoulos W."/>
            <person name="Labutti K."/>
            <person name="Pangilinan J."/>
            <person name="Ruiz-Duenas F.J."/>
            <person name="Barrasa J.M."/>
            <person name="Sanchez-Garcia M."/>
            <person name="Camarero S."/>
            <person name="Miyauchi S."/>
            <person name="Serrano A."/>
            <person name="Linde D."/>
            <person name="Babiker R."/>
            <person name="Drula E."/>
            <person name="Ayuso-Fernandez I."/>
            <person name="Pacheco R."/>
            <person name="Padilla G."/>
            <person name="Ferreira P."/>
            <person name="Barriuso J."/>
            <person name="Kellner H."/>
            <person name="Castanera R."/>
            <person name="Alfaro M."/>
            <person name="Ramirez L."/>
            <person name="Pisabarro A.G."/>
            <person name="Kuo A."/>
            <person name="Tritt A."/>
            <person name="Lipzen A."/>
            <person name="He G."/>
            <person name="Yan M."/>
            <person name="Ng V."/>
            <person name="Cullen D."/>
            <person name="Martin F."/>
            <person name="Rosso M.-N."/>
            <person name="Henrissat B."/>
            <person name="Hibbett D."/>
            <person name="Martinez A.T."/>
            <person name="Grigoriev I.V."/>
        </authorList>
    </citation>
    <scope>NUCLEOTIDE SEQUENCE</scope>
    <source>
        <strain evidence="2">AH 40177</strain>
    </source>
</reference>
<evidence type="ECO:0000256" key="1">
    <source>
        <dbReference type="SAM" id="Coils"/>
    </source>
</evidence>
<sequence>MECETLEPCVNLRSPELDEIKRKLRSEFGPFVLAHEGAEREDLGKVLLLANRDLEEHEAQYQRLDLQRATLQSLLSPMRRLPNETLLHIFEYVCDENLLQNYPYHSDSKSPAKSTLPIICLPTMTISSVCFRWRELALSSPGLWAGLAVITCSFTSIEAQSLAGFVVGFISTLDLFLERSGDWPLKLVLNIEEMDPPLTCLTRHAHRWSTLKYYRDPSKAFQIPSNLRFPSLTKLDLLYRFEHSPILRSVVSNEFGFQPKNIPFHQLHYIDLQMHHEGFEALCRVLRQCPSLKSLGLQCATTPRSRAAYRKVGVLPNITSLFIRGPTTQSWNCVSEEIFPSFRFPSLNELRVKRMEQLVACNIVSWPRDAFISFVSRSSCIITTFTILGISLSDMDLIASLQVMPSLLRLEVNDKGLTHSTTHQSPITPHLLASLIQDQSDETLPISLVPKLHSLRLLFNGTAFDDCVFVSMVESRWFKPGSNLQATKLTMGMGRIRSVVLKFFQRNVPVELYKPLRVLDEEGLRVVVAGTNGAQI</sequence>
<name>A0A9P5UBQ0_9AGAR</name>
<proteinExistence type="predicted"/>
<feature type="coiled-coil region" evidence="1">
    <location>
        <begin position="47"/>
        <end position="74"/>
    </location>
</feature>
<evidence type="ECO:0000313" key="3">
    <source>
        <dbReference type="Proteomes" id="UP000772434"/>
    </source>
</evidence>
<dbReference type="OrthoDB" id="3266451at2759"/>
<keyword evidence="3" id="KW-1185">Reference proteome</keyword>
<dbReference type="EMBL" id="JADNRY010000019">
    <property type="protein sequence ID" value="KAF9073306.1"/>
    <property type="molecule type" value="Genomic_DNA"/>
</dbReference>
<keyword evidence="1" id="KW-0175">Coiled coil</keyword>
<dbReference type="InterPro" id="IPR032675">
    <property type="entry name" value="LRR_dom_sf"/>
</dbReference>
<organism evidence="2 3">
    <name type="scientific">Rhodocollybia butyracea</name>
    <dbReference type="NCBI Taxonomy" id="206335"/>
    <lineage>
        <taxon>Eukaryota</taxon>
        <taxon>Fungi</taxon>
        <taxon>Dikarya</taxon>
        <taxon>Basidiomycota</taxon>
        <taxon>Agaricomycotina</taxon>
        <taxon>Agaricomycetes</taxon>
        <taxon>Agaricomycetidae</taxon>
        <taxon>Agaricales</taxon>
        <taxon>Marasmiineae</taxon>
        <taxon>Omphalotaceae</taxon>
        <taxon>Rhodocollybia</taxon>
    </lineage>
</organism>
<gene>
    <name evidence="2" type="ORF">BDP27DRAFT_1319196</name>
</gene>